<evidence type="ECO:0000313" key="3">
    <source>
        <dbReference type="Proteomes" id="UP000030949"/>
    </source>
</evidence>
<dbReference type="EMBL" id="JQGJ01000006">
    <property type="protein sequence ID" value="KHK64428.1"/>
    <property type="molecule type" value="Genomic_DNA"/>
</dbReference>
<feature type="chain" id="PRO_5002068548" description="Fimbrial protein" evidence="1">
    <location>
        <begin position="30"/>
        <end position="422"/>
    </location>
</feature>
<name>A0A0B1Z4X5_9PSED</name>
<reference evidence="3" key="1">
    <citation type="submission" date="2015-03" db="EMBL/GenBank/DDBJ databases">
        <title>Pseudomonas frederiksbergensis hydrocarbon degrader.</title>
        <authorList>
            <person name="Brown L.M."/>
            <person name="Ruiz O.N."/>
            <person name="Mueller S."/>
            <person name="Gunasekera T.S."/>
        </authorList>
    </citation>
    <scope>NUCLEOTIDE SEQUENCE [LARGE SCALE GENOMIC DNA]</scope>
    <source>
        <strain evidence="3">SI8</strain>
    </source>
</reference>
<organism evidence="2 3">
    <name type="scientific">Pseudomonas frederiksbergensis</name>
    <dbReference type="NCBI Taxonomy" id="104087"/>
    <lineage>
        <taxon>Bacteria</taxon>
        <taxon>Pseudomonadati</taxon>
        <taxon>Pseudomonadota</taxon>
        <taxon>Gammaproteobacteria</taxon>
        <taxon>Pseudomonadales</taxon>
        <taxon>Pseudomonadaceae</taxon>
        <taxon>Pseudomonas</taxon>
    </lineage>
</organism>
<sequence length="422" mass="46027">MNYLLVAGRKVASVSLLSLILAGPLTATAATGDISAVFRPDPAKPSENEFINTTPPSGFCRSWPTRCAALGIFSLALPITFQSTKAIEANHSDSRQGAMLKVPGDWRALQVTHSGTGESHEVSVRISAIGATYRLTPGAQELVGGGVSVRQAHMMLWAGGVWNRAPSPCSEGSTEEFYYGGNAFEFFWRTPLQDAACTKQAKYLIPAFLYHEMSYGYQLRTPNPLKMSSGHYTGTLTYTVGPGQDFDMGDVMLPDDSILTLNFNLEVQHTLKVEVPPGGNRVELVPQEGWQSWLNSGRKPTRLFRDQRFHISASSRFKMGLECQYVSGNTCAISETSSGHQVPVNVSVTLPQGLTDGANQPVDRRPLLLDGSGTELFQPSFYLDRKSGMLHFEVDRSSVEDMLDSGAKAYTGNVTVIWDSEV</sequence>
<evidence type="ECO:0008006" key="4">
    <source>
        <dbReference type="Google" id="ProtNLM"/>
    </source>
</evidence>
<accession>A0A0B1Z4X5</accession>
<comment type="caution">
    <text evidence="2">The sequence shown here is derived from an EMBL/GenBank/DDBJ whole genome shotgun (WGS) entry which is preliminary data.</text>
</comment>
<proteinExistence type="predicted"/>
<keyword evidence="1" id="KW-0732">Signal</keyword>
<dbReference type="Proteomes" id="UP000030949">
    <property type="component" value="Unassembled WGS sequence"/>
</dbReference>
<protein>
    <recommendedName>
        <fullName evidence="4">Fimbrial protein</fullName>
    </recommendedName>
</protein>
<dbReference type="OrthoDB" id="6764591at2"/>
<feature type="signal peptide" evidence="1">
    <location>
        <begin position="1"/>
        <end position="29"/>
    </location>
</feature>
<evidence type="ECO:0000313" key="2">
    <source>
        <dbReference type="EMBL" id="KHK64428.1"/>
    </source>
</evidence>
<gene>
    <name evidence="2" type="ORF">JZ00_11725</name>
</gene>
<evidence type="ECO:0000256" key="1">
    <source>
        <dbReference type="SAM" id="SignalP"/>
    </source>
</evidence>
<dbReference type="AlphaFoldDB" id="A0A0B1Z4X5"/>
<dbReference type="RefSeq" id="WP_039591456.1">
    <property type="nucleotide sequence ID" value="NZ_CP142104.1"/>
</dbReference>